<feature type="compositionally biased region" description="Polar residues" evidence="1">
    <location>
        <begin position="101"/>
        <end position="114"/>
    </location>
</feature>
<evidence type="ECO:0000313" key="2">
    <source>
        <dbReference type="EMBL" id="OKH21056.1"/>
    </source>
</evidence>
<dbReference type="RefSeq" id="WP_073600658.1">
    <property type="nucleotide sequence ID" value="NZ_MRCB01000023.1"/>
</dbReference>
<dbReference type="OrthoDB" id="428042at2"/>
<organism evidence="2 3">
    <name type="scientific">Hydrococcus rivularis NIES-593</name>
    <dbReference type="NCBI Taxonomy" id="1921803"/>
    <lineage>
        <taxon>Bacteria</taxon>
        <taxon>Bacillati</taxon>
        <taxon>Cyanobacteriota</taxon>
        <taxon>Cyanophyceae</taxon>
        <taxon>Pleurocapsales</taxon>
        <taxon>Hydrococcaceae</taxon>
        <taxon>Hydrococcus</taxon>
    </lineage>
</organism>
<accession>A0A1U7HBU5</accession>
<proteinExistence type="predicted"/>
<dbReference type="STRING" id="1921803.NIES593_16635"/>
<dbReference type="Proteomes" id="UP000186868">
    <property type="component" value="Unassembled WGS sequence"/>
</dbReference>
<evidence type="ECO:0000313" key="3">
    <source>
        <dbReference type="Proteomes" id="UP000186868"/>
    </source>
</evidence>
<evidence type="ECO:0000256" key="1">
    <source>
        <dbReference type="SAM" id="MobiDB-lite"/>
    </source>
</evidence>
<name>A0A1U7HBU5_9CYAN</name>
<feature type="region of interest" description="Disordered" evidence="1">
    <location>
        <begin position="95"/>
        <end position="114"/>
    </location>
</feature>
<dbReference type="EMBL" id="MRCB01000023">
    <property type="protein sequence ID" value="OKH21056.1"/>
    <property type="molecule type" value="Genomic_DNA"/>
</dbReference>
<keyword evidence="3" id="KW-1185">Reference proteome</keyword>
<protein>
    <submittedName>
        <fullName evidence="2">Uncharacterized protein</fullName>
    </submittedName>
</protein>
<comment type="caution">
    <text evidence="2">The sequence shown here is derived from an EMBL/GenBank/DDBJ whole genome shotgun (WGS) entry which is preliminary data.</text>
</comment>
<sequence>MNEVTFWQCLSVQDFFGNSNWEGRQLAAQGEFFENAIAPTSWLCLSLEDFLNQSNWEGKLLGKQIFYQQAPKELSLTLSVGEFFQMSAWDGKPGMAPLASRKSTPASNPIPSRNQQMKLSNLSDLF</sequence>
<reference evidence="2 3" key="1">
    <citation type="submission" date="2016-11" db="EMBL/GenBank/DDBJ databases">
        <title>Draft Genome Sequences of Nine Cyanobacterial Strains from Diverse Habitats.</title>
        <authorList>
            <person name="Zhu T."/>
            <person name="Hou S."/>
            <person name="Lu X."/>
            <person name="Hess W.R."/>
        </authorList>
    </citation>
    <scope>NUCLEOTIDE SEQUENCE [LARGE SCALE GENOMIC DNA]</scope>
    <source>
        <strain evidence="2 3">NIES-593</strain>
    </source>
</reference>
<dbReference type="AlphaFoldDB" id="A0A1U7HBU5"/>
<gene>
    <name evidence="2" type="ORF">NIES593_16635</name>
</gene>